<evidence type="ECO:0000313" key="4">
    <source>
        <dbReference type="Proteomes" id="UP000815677"/>
    </source>
</evidence>
<reference evidence="3" key="1">
    <citation type="submission" date="2014-09" db="EMBL/GenBank/DDBJ databases">
        <title>Genome sequence of the luminous mushroom Mycena chlorophos for searching fungal bioluminescence genes.</title>
        <authorList>
            <person name="Tanaka Y."/>
            <person name="Kasuga D."/>
            <person name="Oba Y."/>
            <person name="Hase S."/>
            <person name="Sato K."/>
            <person name="Oba Y."/>
            <person name="Sakakibara Y."/>
        </authorList>
    </citation>
    <scope>NUCLEOTIDE SEQUENCE</scope>
</reference>
<keyword evidence="4" id="KW-1185">Reference proteome</keyword>
<feature type="region of interest" description="Disordered" evidence="1">
    <location>
        <begin position="526"/>
        <end position="566"/>
    </location>
</feature>
<dbReference type="SMART" id="SM00942">
    <property type="entry name" value="PriCT_1"/>
    <property type="match status" value="1"/>
</dbReference>
<proteinExistence type="predicted"/>
<protein>
    <recommendedName>
        <fullName evidence="2">Primase C-terminal 1 domain-containing protein</fullName>
    </recommendedName>
</protein>
<evidence type="ECO:0000256" key="1">
    <source>
        <dbReference type="SAM" id="MobiDB-lite"/>
    </source>
</evidence>
<dbReference type="Pfam" id="PF16793">
    <property type="entry name" value="RepB_primase"/>
    <property type="match status" value="1"/>
</dbReference>
<dbReference type="Proteomes" id="UP000815677">
    <property type="component" value="Unassembled WGS sequence"/>
</dbReference>
<dbReference type="Pfam" id="PF08708">
    <property type="entry name" value="PriCT_1"/>
    <property type="match status" value="1"/>
</dbReference>
<accession>A0ABQ0L308</accession>
<evidence type="ECO:0000259" key="2">
    <source>
        <dbReference type="SMART" id="SM00942"/>
    </source>
</evidence>
<name>A0ABQ0L308_MYCCL</name>
<sequence>MSERFDNAHSESLVHLDEAYWRVREEGFPPPTAGVVETHEDISFHHLIPRLIALSLAADRVLESKEGAKPTRHRFASPWPIECIDEGLQKGWIRAFGSAVTHVRTPMSGRSSDDQMPHNTAKPRYPAYFKPSDKEGSVFKAIAAICYEAAGGRVIAAELAGLPPVDLAQARAFLIWLGKTHTFQTFDDGPQHRPDLTRILHGDLTKNSAALMRLNASGAGIFVMVNRGDGRGRKAGNVQQVRAYFADLDGQPLEPVFAFPLSPHMVVESSPGRWHAYWLVSGVGLEQFKAMQQAIARQFRSDPKVCDLPRVMRVPGFFHNKGEPFLSRIVNQHKAPPYAHEQMAEALGLGQGTSAPAAATTTLSTTILEGQRNDTLFRLARGLVHAGLEPAGVNQRLQRLNAERCTPPLCTSEVDDIAANASAYGSNGFVRLPHALLDSAAWKALPLYSLPIVLGAYRQLNDHNNGKIALPWSDFKGRHGLMRSATFYQYRTHAIDAGVLIQTEAGEITQQGKKPARFAIAPEFLPVPHGSRSAPSANNPERAPKKINSVDDFDDLPLPTPPRSQA</sequence>
<evidence type="ECO:0000313" key="3">
    <source>
        <dbReference type="EMBL" id="GAT45548.1"/>
    </source>
</evidence>
<feature type="domain" description="Primase C-terminal 1" evidence="2">
    <location>
        <begin position="362"/>
        <end position="427"/>
    </location>
</feature>
<dbReference type="InterPro" id="IPR014820">
    <property type="entry name" value="PriCT_1"/>
</dbReference>
<dbReference type="InterPro" id="IPR039459">
    <property type="entry name" value="RepB-like_DNA_primase_dom"/>
</dbReference>
<gene>
    <name evidence="3" type="ORF">MCHLO_03119</name>
</gene>
<dbReference type="Gene3D" id="3.30.70.1790">
    <property type="entry name" value="RepB DNA-primase, N-terminal domain"/>
    <property type="match status" value="1"/>
</dbReference>
<dbReference type="EMBL" id="DF841500">
    <property type="protein sequence ID" value="GAT45548.1"/>
    <property type="molecule type" value="Genomic_DNA"/>
</dbReference>
<organism evidence="3 4">
    <name type="scientific">Mycena chlorophos</name>
    <name type="common">Agaric fungus</name>
    <name type="synonym">Agaricus chlorophos</name>
    <dbReference type="NCBI Taxonomy" id="658473"/>
    <lineage>
        <taxon>Eukaryota</taxon>
        <taxon>Fungi</taxon>
        <taxon>Dikarya</taxon>
        <taxon>Basidiomycota</taxon>
        <taxon>Agaricomycotina</taxon>
        <taxon>Agaricomycetes</taxon>
        <taxon>Agaricomycetidae</taxon>
        <taxon>Agaricales</taxon>
        <taxon>Marasmiineae</taxon>
        <taxon>Mycenaceae</taxon>
        <taxon>Mycena</taxon>
    </lineage>
</organism>